<keyword evidence="1" id="KW-0472">Membrane</keyword>
<evidence type="ECO:0000256" key="1">
    <source>
        <dbReference type="SAM" id="Phobius"/>
    </source>
</evidence>
<keyword evidence="1" id="KW-1133">Transmembrane helix</keyword>
<dbReference type="EMBL" id="MGGL01000004">
    <property type="protein sequence ID" value="OGM27441.1"/>
    <property type="molecule type" value="Genomic_DNA"/>
</dbReference>
<evidence type="ECO:0000313" key="3">
    <source>
        <dbReference type="Proteomes" id="UP000179221"/>
    </source>
</evidence>
<reference evidence="2 3" key="1">
    <citation type="journal article" date="2016" name="Nat. Commun.">
        <title>Thousands of microbial genomes shed light on interconnected biogeochemical processes in an aquifer system.</title>
        <authorList>
            <person name="Anantharaman K."/>
            <person name="Brown C.T."/>
            <person name="Hug L.A."/>
            <person name="Sharon I."/>
            <person name="Castelle C.J."/>
            <person name="Probst A.J."/>
            <person name="Thomas B.C."/>
            <person name="Singh A."/>
            <person name="Wilkins M.J."/>
            <person name="Karaoz U."/>
            <person name="Brodie E.L."/>
            <person name="Williams K.H."/>
            <person name="Hubbard S.S."/>
            <person name="Banfield J.F."/>
        </authorList>
    </citation>
    <scope>NUCLEOTIDE SEQUENCE [LARGE SCALE GENOMIC DNA]</scope>
</reference>
<dbReference type="Proteomes" id="UP000179221">
    <property type="component" value="Unassembled WGS sequence"/>
</dbReference>
<protein>
    <submittedName>
        <fullName evidence="2">Uncharacterized protein</fullName>
    </submittedName>
</protein>
<gene>
    <name evidence="2" type="ORF">A2628_01460</name>
</gene>
<sequence length="107" mass="12608">MNIIIFIFALMLGYILSKLISKEGDIINKKLPLMKIKFFQFSPEIHIHFKNKTLHLHHWLYFTIVLVITLTFNINFLDNIFAKGYLVGGILQGLSFSDWKRIIVRKN</sequence>
<feature type="transmembrane region" description="Helical" evidence="1">
    <location>
        <begin position="59"/>
        <end position="77"/>
    </location>
</feature>
<keyword evidence="1" id="KW-0812">Transmembrane</keyword>
<dbReference type="AlphaFoldDB" id="A0A1F7YJB6"/>
<evidence type="ECO:0000313" key="2">
    <source>
        <dbReference type="EMBL" id="OGM27441.1"/>
    </source>
</evidence>
<accession>A0A1F7YJB6</accession>
<comment type="caution">
    <text evidence="2">The sequence shown here is derived from an EMBL/GenBank/DDBJ whole genome shotgun (WGS) entry which is preliminary data.</text>
</comment>
<name>A0A1F7YJB6_9BACT</name>
<organism evidence="2 3">
    <name type="scientific">Candidatus Woesebacteria bacterium RIFCSPHIGHO2_01_FULL_40_22</name>
    <dbReference type="NCBI Taxonomy" id="1802499"/>
    <lineage>
        <taxon>Bacteria</taxon>
        <taxon>Candidatus Woeseibacteriota</taxon>
    </lineage>
</organism>
<proteinExistence type="predicted"/>